<accession>A0ABS7PCM1</accession>
<feature type="compositionally biased region" description="Basic and acidic residues" evidence="1">
    <location>
        <begin position="22"/>
        <end position="32"/>
    </location>
</feature>
<protein>
    <recommendedName>
        <fullName evidence="4">Terminase</fullName>
    </recommendedName>
</protein>
<sequence length="165" mass="18281">MPTNSSSASAQRVRRKNVRITDTQKREGEEGPISKHWRTYFLQALAATSSVTASAKAAGISPSRAYKTRREDADFAAAWRAALYEGYEHLEMEALAYLRGHDPERKLDIANAIRLLAAHSATVAEERARRSGRDEAAVFAALDRKLDAIRTRRLPKPAPGHADEP</sequence>
<gene>
    <name evidence="2" type="ORF">KYN89_07115</name>
</gene>
<comment type="caution">
    <text evidence="2">The sequence shown here is derived from an EMBL/GenBank/DDBJ whole genome shotgun (WGS) entry which is preliminary data.</text>
</comment>
<evidence type="ECO:0008006" key="4">
    <source>
        <dbReference type="Google" id="ProtNLM"/>
    </source>
</evidence>
<evidence type="ECO:0000256" key="1">
    <source>
        <dbReference type="SAM" id="MobiDB-lite"/>
    </source>
</evidence>
<evidence type="ECO:0000313" key="2">
    <source>
        <dbReference type="EMBL" id="MBY8336814.1"/>
    </source>
</evidence>
<keyword evidence="3" id="KW-1185">Reference proteome</keyword>
<dbReference type="RefSeq" id="WP_222824443.1">
    <property type="nucleotide sequence ID" value="NZ_JAHWXP010000002.1"/>
</dbReference>
<reference evidence="2 3" key="1">
    <citation type="submission" date="2021-07" db="EMBL/GenBank/DDBJ databases">
        <title>Alteriqipengyuania abyssalis NZ-12B nov, sp.nov isolated from deep sea sponge in pacific ocean.</title>
        <authorList>
            <person name="Tareen S."/>
            <person name="Wink J."/>
        </authorList>
    </citation>
    <scope>NUCLEOTIDE SEQUENCE [LARGE SCALE GENOMIC DNA]</scope>
    <source>
        <strain evidence="2 3">NZ-12B</strain>
    </source>
</reference>
<evidence type="ECO:0000313" key="3">
    <source>
        <dbReference type="Proteomes" id="UP000759298"/>
    </source>
</evidence>
<dbReference type="EMBL" id="JAHWXP010000002">
    <property type="protein sequence ID" value="MBY8336814.1"/>
    <property type="molecule type" value="Genomic_DNA"/>
</dbReference>
<proteinExistence type="predicted"/>
<name>A0ABS7PCM1_9SPHN</name>
<dbReference type="Proteomes" id="UP000759298">
    <property type="component" value="Unassembled WGS sequence"/>
</dbReference>
<organism evidence="2 3">
    <name type="scientific">Alteriqipengyuania abyssalis</name>
    <dbReference type="NCBI Taxonomy" id="2860200"/>
    <lineage>
        <taxon>Bacteria</taxon>
        <taxon>Pseudomonadati</taxon>
        <taxon>Pseudomonadota</taxon>
        <taxon>Alphaproteobacteria</taxon>
        <taxon>Sphingomonadales</taxon>
        <taxon>Erythrobacteraceae</taxon>
        <taxon>Alteriqipengyuania</taxon>
    </lineage>
</organism>
<feature type="compositionally biased region" description="Polar residues" evidence="1">
    <location>
        <begin position="1"/>
        <end position="10"/>
    </location>
</feature>
<feature type="region of interest" description="Disordered" evidence="1">
    <location>
        <begin position="1"/>
        <end position="32"/>
    </location>
</feature>